<reference evidence="1" key="1">
    <citation type="journal article" date="2015" name="Nature">
        <title>Complex archaea that bridge the gap between prokaryotes and eukaryotes.</title>
        <authorList>
            <person name="Spang A."/>
            <person name="Saw J.H."/>
            <person name="Jorgensen S.L."/>
            <person name="Zaremba-Niedzwiedzka K."/>
            <person name="Martijn J."/>
            <person name="Lind A.E."/>
            <person name="van Eijk R."/>
            <person name="Schleper C."/>
            <person name="Guy L."/>
            <person name="Ettema T.J."/>
        </authorList>
    </citation>
    <scope>NUCLEOTIDE SEQUENCE</scope>
</reference>
<protein>
    <submittedName>
        <fullName evidence="1">Uncharacterized protein</fullName>
    </submittedName>
</protein>
<evidence type="ECO:0000313" key="1">
    <source>
        <dbReference type="EMBL" id="KKN82091.1"/>
    </source>
</evidence>
<comment type="caution">
    <text evidence="1">The sequence shown here is derived from an EMBL/GenBank/DDBJ whole genome shotgun (WGS) entry which is preliminary data.</text>
</comment>
<sequence length="89" mass="10162">MAKVLTAVSYRIEKVEPQINTDNQVIGYLVEYNVRYENLSAAPDDEGNRPGHQARETEDLWLVAPQPRKDEVQAIQDLIKQRLDNTILG</sequence>
<name>A0A0F9W8T3_9ZZZZ</name>
<organism evidence="1">
    <name type="scientific">marine sediment metagenome</name>
    <dbReference type="NCBI Taxonomy" id="412755"/>
    <lineage>
        <taxon>unclassified sequences</taxon>
        <taxon>metagenomes</taxon>
        <taxon>ecological metagenomes</taxon>
    </lineage>
</organism>
<gene>
    <name evidence="1" type="ORF">LCGC14_0313580</name>
</gene>
<dbReference type="AlphaFoldDB" id="A0A0F9W8T3"/>
<accession>A0A0F9W8T3</accession>
<proteinExistence type="predicted"/>
<dbReference type="EMBL" id="LAZR01000206">
    <property type="protein sequence ID" value="KKN82091.1"/>
    <property type="molecule type" value="Genomic_DNA"/>
</dbReference>